<keyword evidence="1" id="KW-1133">Transmembrane helix</keyword>
<dbReference type="EMBL" id="SWBR01000003">
    <property type="protein sequence ID" value="TKC08003.1"/>
    <property type="molecule type" value="Genomic_DNA"/>
</dbReference>
<dbReference type="Proteomes" id="UP000309488">
    <property type="component" value="Unassembled WGS sequence"/>
</dbReference>
<sequence>MELKEHIETGSYLYEREKRSDEVQEIITSVPSWIIRWGISLVFAILGAIIVASSLIEYPDVVKVTLKVSSLNAPKSVLSYQGGKLMALLVKDGRMVKENQPLAYLESTGSPEDILDLSKFLRRLQNDLSMQKNVSTEPLPVKLNLGELQSSFQAFNLEFMQYAATKKNGYYLNKRAFLEKDLKDILLLKAHIAKQQAVQRQEFENIEAEFNSYQKLYQKKVISRSEFAQQENKFLSAKYPLQQTETALLNNTSSYNSKEKELLELDNIITEQQSNFVQALNKFITETDAWVLRYILRSPSDGRLSYAGIIQENQNVMTNQEVFIVNPGNTDYFGEVQIPQYNMGKIRLGERTLVKMRSYPFEQYGLIRGTLSHVSDVAYKDSVFLAKIQFDRFENKDPERKIILKNGMNADAEIITENSSLLQRFFRNVTKIIDNRGEN</sequence>
<dbReference type="InterPro" id="IPR050739">
    <property type="entry name" value="MFP"/>
</dbReference>
<dbReference type="AlphaFoldDB" id="A0A4U1CMW8"/>
<protein>
    <submittedName>
        <fullName evidence="3">HlyD family efflux transporter periplasmic adaptor subunit</fullName>
    </submittedName>
</protein>
<evidence type="ECO:0000313" key="3">
    <source>
        <dbReference type="EMBL" id="TKC08003.1"/>
    </source>
</evidence>
<keyword evidence="4" id="KW-1185">Reference proteome</keyword>
<dbReference type="PRINTS" id="PR01490">
    <property type="entry name" value="RTXTOXIND"/>
</dbReference>
<name>A0A4U1CMW8_9SPHI</name>
<keyword evidence="1" id="KW-0812">Transmembrane</keyword>
<dbReference type="RefSeq" id="WP_136841537.1">
    <property type="nucleotide sequence ID" value="NZ_SWBR01000003.1"/>
</dbReference>
<evidence type="ECO:0000256" key="1">
    <source>
        <dbReference type="SAM" id="Phobius"/>
    </source>
</evidence>
<keyword evidence="1" id="KW-0472">Membrane</keyword>
<reference evidence="3 4" key="1">
    <citation type="submission" date="2019-04" db="EMBL/GenBank/DDBJ databases">
        <title>Pedobacter sp. RP-3-22 sp. nov., isolated from Arctic soil.</title>
        <authorList>
            <person name="Dahal R.H."/>
            <person name="Kim D.-U."/>
        </authorList>
    </citation>
    <scope>NUCLEOTIDE SEQUENCE [LARGE SCALE GENOMIC DNA]</scope>
    <source>
        <strain evidence="3 4">RP-3-22</strain>
    </source>
</reference>
<comment type="caution">
    <text evidence="3">The sequence shown here is derived from an EMBL/GenBank/DDBJ whole genome shotgun (WGS) entry which is preliminary data.</text>
</comment>
<dbReference type="PANTHER" id="PTHR30386">
    <property type="entry name" value="MEMBRANE FUSION SUBUNIT OF EMRAB-TOLC MULTIDRUG EFFLUX PUMP"/>
    <property type="match status" value="1"/>
</dbReference>
<evidence type="ECO:0000259" key="2">
    <source>
        <dbReference type="Pfam" id="PF26002"/>
    </source>
</evidence>
<dbReference type="InterPro" id="IPR058982">
    <property type="entry name" value="Beta-barrel_AprE"/>
</dbReference>
<proteinExistence type="predicted"/>
<dbReference type="OrthoDB" id="7057889at2"/>
<organism evidence="3 4">
    <name type="scientific">Pedobacter polaris</name>
    <dbReference type="NCBI Taxonomy" id="2571273"/>
    <lineage>
        <taxon>Bacteria</taxon>
        <taxon>Pseudomonadati</taxon>
        <taxon>Bacteroidota</taxon>
        <taxon>Sphingobacteriia</taxon>
        <taxon>Sphingobacteriales</taxon>
        <taxon>Sphingobacteriaceae</taxon>
        <taxon>Pedobacter</taxon>
    </lineage>
</organism>
<dbReference type="Pfam" id="PF26002">
    <property type="entry name" value="Beta-barrel_AprE"/>
    <property type="match status" value="1"/>
</dbReference>
<gene>
    <name evidence="3" type="ORF">FA048_12625</name>
</gene>
<feature type="transmembrane region" description="Helical" evidence="1">
    <location>
        <begin position="34"/>
        <end position="56"/>
    </location>
</feature>
<evidence type="ECO:0000313" key="4">
    <source>
        <dbReference type="Proteomes" id="UP000309488"/>
    </source>
</evidence>
<feature type="domain" description="AprE-like beta-barrel" evidence="2">
    <location>
        <begin position="335"/>
        <end position="416"/>
    </location>
</feature>
<dbReference type="PANTHER" id="PTHR30386:SF28">
    <property type="entry name" value="EXPORTED PROTEIN"/>
    <property type="match status" value="1"/>
</dbReference>
<dbReference type="Gene3D" id="2.40.30.170">
    <property type="match status" value="1"/>
</dbReference>
<accession>A0A4U1CMW8</accession>